<dbReference type="RefSeq" id="WP_234868411.1">
    <property type="nucleotide sequence ID" value="NZ_JAKEVY010000007.1"/>
</dbReference>
<feature type="chain" id="PRO_5045601436" evidence="2">
    <location>
        <begin position="21"/>
        <end position="788"/>
    </location>
</feature>
<organism evidence="4 5">
    <name type="scientific">Flavihumibacter fluminis</name>
    <dbReference type="NCBI Taxonomy" id="2909236"/>
    <lineage>
        <taxon>Bacteria</taxon>
        <taxon>Pseudomonadati</taxon>
        <taxon>Bacteroidota</taxon>
        <taxon>Chitinophagia</taxon>
        <taxon>Chitinophagales</taxon>
        <taxon>Chitinophagaceae</taxon>
        <taxon>Flavihumibacter</taxon>
    </lineage>
</organism>
<dbReference type="EMBL" id="JAKEVY010000007">
    <property type="protein sequence ID" value="MCF1716867.1"/>
    <property type="molecule type" value="Genomic_DNA"/>
</dbReference>
<comment type="caution">
    <text evidence="4">The sequence shown here is derived from an EMBL/GenBank/DDBJ whole genome shotgun (WGS) entry which is preliminary data.</text>
</comment>
<dbReference type="InterPro" id="IPR003790">
    <property type="entry name" value="GHL10"/>
</dbReference>
<dbReference type="InterPro" id="IPR013783">
    <property type="entry name" value="Ig-like_fold"/>
</dbReference>
<dbReference type="InterPro" id="IPR017853">
    <property type="entry name" value="GH"/>
</dbReference>
<dbReference type="Gene3D" id="3.20.20.80">
    <property type="entry name" value="Glycosidases"/>
    <property type="match status" value="1"/>
</dbReference>
<dbReference type="PANTHER" id="PTHR43405">
    <property type="entry name" value="GLYCOSYL HYDROLASE DIGH"/>
    <property type="match status" value="1"/>
</dbReference>
<dbReference type="PROSITE" id="PS50853">
    <property type="entry name" value="FN3"/>
    <property type="match status" value="1"/>
</dbReference>
<dbReference type="SUPFAM" id="SSF49265">
    <property type="entry name" value="Fibronectin type III"/>
    <property type="match status" value="1"/>
</dbReference>
<dbReference type="PANTHER" id="PTHR43405:SF1">
    <property type="entry name" value="GLYCOSYL HYDROLASE DIGH"/>
    <property type="match status" value="1"/>
</dbReference>
<evidence type="ECO:0000256" key="2">
    <source>
        <dbReference type="SAM" id="SignalP"/>
    </source>
</evidence>
<protein>
    <submittedName>
        <fullName evidence="4">Family 10 glycosylhydrolase</fullName>
    </submittedName>
</protein>
<accession>A0ABS9BMY0</accession>
<feature type="signal peptide" evidence="2">
    <location>
        <begin position="1"/>
        <end position="20"/>
    </location>
</feature>
<gene>
    <name evidence="4" type="ORF">L0U88_19655</name>
</gene>
<proteinExistence type="predicted"/>
<dbReference type="InterPro" id="IPR036116">
    <property type="entry name" value="FN3_sf"/>
</dbReference>
<dbReference type="Gene3D" id="2.60.40.10">
    <property type="entry name" value="Immunoglobulins"/>
    <property type="match status" value="1"/>
</dbReference>
<evidence type="ECO:0000256" key="1">
    <source>
        <dbReference type="ARBA" id="ARBA00022729"/>
    </source>
</evidence>
<dbReference type="Pfam" id="PF18962">
    <property type="entry name" value="Por_Secre_tail"/>
    <property type="match status" value="1"/>
</dbReference>
<evidence type="ECO:0000313" key="5">
    <source>
        <dbReference type="Proteomes" id="UP001200145"/>
    </source>
</evidence>
<keyword evidence="5" id="KW-1185">Reference proteome</keyword>
<dbReference type="Proteomes" id="UP001200145">
    <property type="component" value="Unassembled WGS sequence"/>
</dbReference>
<evidence type="ECO:0000259" key="3">
    <source>
        <dbReference type="PROSITE" id="PS50853"/>
    </source>
</evidence>
<sequence>MKKTLLLFSVCIWAMLGLNAQTPKREFRGAWIASYFGIDWPNRNQTPAQQQAALLAILDHHKATGITTIFLQIRSQSDALYPSELEPWSNDLTGLQGRAPNPLWDPLAFAIEEAHKRGMELHAWINPYRAVGNAANLPNFAENHIAKRHPEWLISTGVLRTLDPGIPGVRDHINAVISDIVSRYDVDGIHFDDYFYPNAAFNDDATYAADPRGITDRADWRRDNVNLLVARINQTIKQIKPWVEFGISPSGIYRNSTDPSIGSATSGLQHYSQLYADSKKWLQEGWIDYLAPQVYWYIGQPGANYGIVTPWWNNNSFGRRIYIGLAGYKVNDPAQGVNWANPSQIPNQVRLNRSLANISGQAVYNTASLRSTTKLGFRDSLRLDFYSRPALQPTMPWIDAVAPDAATDLKVIKFGETHNLLKWKKPAAAGDELNRVRQFAIYRATSSSIDIESAENLIAITNQDETSFEDHSVEPDQTYYYLVTSLDRLHNESAPSNTATFQLPVIECPANQQSVLDENCSATVPDFTAGLPAQEDITYAQEPVAGTVVSGAGTTTITLRATDIGGNFSTCSFEWTRVDEIAPEIAGLQTDKTLLRVPNHKMNEVAVNYTVIDNCGPVTVSLAISSNEPVNGTGDGDTDPDWEIISNNLVKLRAERSGTGTGRIYTITVSATDAAGNQATATTEVRVPHSAASVASSEAAVMENNQPVGNWVKLLPNPTTTSFTLRLLGTGREQVELRMLDLNGRVIESRAGIADNATLQFGSNYRPGNYFVEIQRGKERLVLKLIKQ</sequence>
<dbReference type="Pfam" id="PF02638">
    <property type="entry name" value="GHL10"/>
    <property type="match status" value="1"/>
</dbReference>
<dbReference type="SUPFAM" id="SSF51445">
    <property type="entry name" value="(Trans)glycosidases"/>
    <property type="match status" value="1"/>
</dbReference>
<dbReference type="InterPro" id="IPR026444">
    <property type="entry name" value="Secre_tail"/>
</dbReference>
<evidence type="ECO:0000313" key="4">
    <source>
        <dbReference type="EMBL" id="MCF1716867.1"/>
    </source>
</evidence>
<name>A0ABS9BMY0_9BACT</name>
<feature type="domain" description="Fibronectin type-III" evidence="3">
    <location>
        <begin position="405"/>
        <end position="506"/>
    </location>
</feature>
<reference evidence="4 5" key="1">
    <citation type="submission" date="2022-01" db="EMBL/GenBank/DDBJ databases">
        <title>Flavihumibacter sp. nov., isolated from sediment of a river.</title>
        <authorList>
            <person name="Liu H."/>
        </authorList>
    </citation>
    <scope>NUCLEOTIDE SEQUENCE [LARGE SCALE GENOMIC DNA]</scope>
    <source>
        <strain evidence="4 5">RY-1</strain>
    </source>
</reference>
<dbReference type="InterPro" id="IPR052177">
    <property type="entry name" value="Divisome_Glycosyl_Hydrolase"/>
</dbReference>
<keyword evidence="1 2" id="KW-0732">Signal</keyword>
<dbReference type="NCBIfam" id="TIGR04183">
    <property type="entry name" value="Por_Secre_tail"/>
    <property type="match status" value="1"/>
</dbReference>
<dbReference type="InterPro" id="IPR003961">
    <property type="entry name" value="FN3_dom"/>
</dbReference>